<comment type="caution">
    <text evidence="3">The sequence shown here is derived from an EMBL/GenBank/DDBJ whole genome shotgun (WGS) entry which is preliminary data.</text>
</comment>
<proteinExistence type="predicted"/>
<dbReference type="PROSITE" id="PS51257">
    <property type="entry name" value="PROKAR_LIPOPROTEIN"/>
    <property type="match status" value="1"/>
</dbReference>
<sequence length="144" mass="14948">MKRRHVALPTLQAAATAFLATSCQATPLYRADETSSGLVASTNGDNERDVEEFSTLEAHPDQSLDADLRKRDELAEQSLDLLLSLIRGGFGTRSCAVSPVCSEAAEDDDYRGGSGSSGYSSGGGYVGGVYVPPRGSKGGSSRGG</sequence>
<name>A0AAE8SYP2_9PEZI</name>
<evidence type="ECO:0000313" key="4">
    <source>
        <dbReference type="Proteomes" id="UP001187682"/>
    </source>
</evidence>
<organism evidence="3 4">
    <name type="scientific">Cephalotrichum gorgonifer</name>
    <dbReference type="NCBI Taxonomy" id="2041049"/>
    <lineage>
        <taxon>Eukaryota</taxon>
        <taxon>Fungi</taxon>
        <taxon>Dikarya</taxon>
        <taxon>Ascomycota</taxon>
        <taxon>Pezizomycotina</taxon>
        <taxon>Sordariomycetes</taxon>
        <taxon>Hypocreomycetidae</taxon>
        <taxon>Microascales</taxon>
        <taxon>Microascaceae</taxon>
        <taxon>Cephalotrichum</taxon>
    </lineage>
</organism>
<evidence type="ECO:0000256" key="1">
    <source>
        <dbReference type="SAM" id="MobiDB-lite"/>
    </source>
</evidence>
<keyword evidence="4" id="KW-1185">Reference proteome</keyword>
<evidence type="ECO:0000313" key="3">
    <source>
        <dbReference type="EMBL" id="SPO06074.1"/>
    </source>
</evidence>
<feature type="chain" id="PRO_5042262970" evidence="2">
    <location>
        <begin position="26"/>
        <end position="144"/>
    </location>
</feature>
<feature type="compositionally biased region" description="Gly residues" evidence="1">
    <location>
        <begin position="112"/>
        <end position="127"/>
    </location>
</feature>
<gene>
    <name evidence="3" type="ORF">DNG_08763</name>
</gene>
<feature type="region of interest" description="Disordered" evidence="1">
    <location>
        <begin position="103"/>
        <end position="144"/>
    </location>
</feature>
<dbReference type="EMBL" id="ONZQ02000014">
    <property type="protein sequence ID" value="SPO06074.1"/>
    <property type="molecule type" value="Genomic_DNA"/>
</dbReference>
<dbReference type="Proteomes" id="UP001187682">
    <property type="component" value="Unassembled WGS sequence"/>
</dbReference>
<protein>
    <submittedName>
        <fullName evidence="3">Uncharacterized protein</fullName>
    </submittedName>
</protein>
<feature type="compositionally biased region" description="Polar residues" evidence="1">
    <location>
        <begin position="34"/>
        <end position="44"/>
    </location>
</feature>
<feature type="region of interest" description="Disordered" evidence="1">
    <location>
        <begin position="34"/>
        <end position="56"/>
    </location>
</feature>
<reference evidence="3" key="1">
    <citation type="submission" date="2018-03" db="EMBL/GenBank/DDBJ databases">
        <authorList>
            <person name="Guldener U."/>
        </authorList>
    </citation>
    <scope>NUCLEOTIDE SEQUENCE</scope>
</reference>
<dbReference type="AlphaFoldDB" id="A0AAE8SYP2"/>
<keyword evidence="2" id="KW-0732">Signal</keyword>
<evidence type="ECO:0000256" key="2">
    <source>
        <dbReference type="SAM" id="SignalP"/>
    </source>
</evidence>
<accession>A0AAE8SYP2</accession>
<feature type="signal peptide" evidence="2">
    <location>
        <begin position="1"/>
        <end position="25"/>
    </location>
</feature>